<gene>
    <name evidence="5" type="ORF">GCM10009788_32930</name>
</gene>
<evidence type="ECO:0000256" key="3">
    <source>
        <dbReference type="ARBA" id="ARBA00023295"/>
    </source>
</evidence>
<dbReference type="Proteomes" id="UP001500842">
    <property type="component" value="Unassembled WGS sequence"/>
</dbReference>
<name>A0ABN2AWJ3_9ACTN</name>
<organism evidence="5 6">
    <name type="scientific">Nocardioides humi</name>
    <dbReference type="NCBI Taxonomy" id="449461"/>
    <lineage>
        <taxon>Bacteria</taxon>
        <taxon>Bacillati</taxon>
        <taxon>Actinomycetota</taxon>
        <taxon>Actinomycetes</taxon>
        <taxon>Propionibacteriales</taxon>
        <taxon>Nocardioidaceae</taxon>
        <taxon>Nocardioides</taxon>
    </lineage>
</organism>
<dbReference type="PANTHER" id="PTHR30480">
    <property type="entry name" value="BETA-HEXOSAMINIDASE-RELATED"/>
    <property type="match status" value="1"/>
</dbReference>
<dbReference type="SUPFAM" id="SSF51445">
    <property type="entry name" value="(Trans)glycosidases"/>
    <property type="match status" value="1"/>
</dbReference>
<feature type="domain" description="Glycoside hydrolase family 3 N-terminal" evidence="4">
    <location>
        <begin position="29"/>
        <end position="321"/>
    </location>
</feature>
<keyword evidence="6" id="KW-1185">Reference proteome</keyword>
<dbReference type="RefSeq" id="WP_344112759.1">
    <property type="nucleotide sequence ID" value="NZ_BAAAOR010000025.1"/>
</dbReference>
<dbReference type="InterPro" id="IPR017853">
    <property type="entry name" value="GH"/>
</dbReference>
<comment type="caution">
    <text evidence="5">The sequence shown here is derived from an EMBL/GenBank/DDBJ whole genome shotgun (WGS) entry which is preliminary data.</text>
</comment>
<evidence type="ECO:0000256" key="1">
    <source>
        <dbReference type="ARBA" id="ARBA00005336"/>
    </source>
</evidence>
<dbReference type="GO" id="GO:0016787">
    <property type="term" value="F:hydrolase activity"/>
    <property type="evidence" value="ECO:0007669"/>
    <property type="project" value="UniProtKB-KW"/>
</dbReference>
<keyword evidence="2 5" id="KW-0378">Hydrolase</keyword>
<dbReference type="Gene3D" id="3.20.20.300">
    <property type="entry name" value="Glycoside hydrolase, family 3, N-terminal domain"/>
    <property type="match status" value="1"/>
</dbReference>
<accession>A0ABN2AWJ3</accession>
<dbReference type="Pfam" id="PF00933">
    <property type="entry name" value="Glyco_hydro_3"/>
    <property type="match status" value="1"/>
</dbReference>
<evidence type="ECO:0000256" key="2">
    <source>
        <dbReference type="ARBA" id="ARBA00022801"/>
    </source>
</evidence>
<dbReference type="InterPro" id="IPR001764">
    <property type="entry name" value="Glyco_hydro_3_N"/>
</dbReference>
<evidence type="ECO:0000313" key="5">
    <source>
        <dbReference type="EMBL" id="GAA1526856.1"/>
    </source>
</evidence>
<proteinExistence type="inferred from homology"/>
<comment type="similarity">
    <text evidence="1">Belongs to the glycosyl hydrolase 3 family.</text>
</comment>
<keyword evidence="3" id="KW-0326">Glycosidase</keyword>
<sequence length="472" mass="47650">MSRDAAALALQVQLASFAGPSLPPAWADLLAEGLGGICLFGSNLTGSLADAAALVGEIRAARPDALVAADEEGGDVTRLHAWEASPVLGAGVLGAVDSVSLTRRVGAAVGRELAAVGIDLDLGPVADVNSDPDNPVIGTRSFGSDPALVARHVAAWVAGLQSTGVAACVKHFPGHGDTDQDSHLTLPVVGASIDVLRARELVPFAAAVDAGAAAVMTSHLMVPSVDPALPATLSAPVLALLRDELGYDGAVVSDALDMAGASAARGIPEAAVLALAAGCDLLCTGPDKDAGLVRQIQTAIVAAVDSGRLPLSRLTTAAARATLLHQGVGKGGARCEEWSLEVSEMVAAARRACVVEGPLPDLTGARVVSVETEANIAVGPGRWGLVADLTVGGGDPLPTGSLVVQVRDAHRRAEVTAAIAAHPGPLVVVEWGWPGPRTGWERAPHARICTRGNGQPSIAAVTEILGEAGWSR</sequence>
<evidence type="ECO:0000259" key="4">
    <source>
        <dbReference type="Pfam" id="PF00933"/>
    </source>
</evidence>
<reference evidence="5 6" key="1">
    <citation type="journal article" date="2019" name="Int. J. Syst. Evol. Microbiol.">
        <title>The Global Catalogue of Microorganisms (GCM) 10K type strain sequencing project: providing services to taxonomists for standard genome sequencing and annotation.</title>
        <authorList>
            <consortium name="The Broad Institute Genomics Platform"/>
            <consortium name="The Broad Institute Genome Sequencing Center for Infectious Disease"/>
            <person name="Wu L."/>
            <person name="Ma J."/>
        </authorList>
    </citation>
    <scope>NUCLEOTIDE SEQUENCE [LARGE SCALE GENOMIC DNA]</scope>
    <source>
        <strain evidence="5 6">JCM 14942</strain>
    </source>
</reference>
<dbReference type="EMBL" id="BAAAOR010000025">
    <property type="protein sequence ID" value="GAA1526856.1"/>
    <property type="molecule type" value="Genomic_DNA"/>
</dbReference>
<dbReference type="PANTHER" id="PTHR30480:SF16">
    <property type="entry name" value="GLYCOSIDE HYDROLASE FAMILY 3 DOMAIN PROTEIN"/>
    <property type="match status" value="1"/>
</dbReference>
<dbReference type="InterPro" id="IPR036962">
    <property type="entry name" value="Glyco_hydro_3_N_sf"/>
</dbReference>
<protein>
    <submittedName>
        <fullName evidence="5">Glycoside hydrolase family 3 protein</fullName>
    </submittedName>
</protein>
<evidence type="ECO:0000313" key="6">
    <source>
        <dbReference type="Proteomes" id="UP001500842"/>
    </source>
</evidence>
<dbReference type="InterPro" id="IPR050226">
    <property type="entry name" value="NagZ_Beta-hexosaminidase"/>
</dbReference>